<name>A0A0K1PSL7_9BACT</name>
<gene>
    <name evidence="1" type="ORF">AKJ09_02783</name>
</gene>
<evidence type="ECO:0000313" key="2">
    <source>
        <dbReference type="Proteomes" id="UP000064967"/>
    </source>
</evidence>
<reference evidence="1 2" key="1">
    <citation type="submission" date="2015-08" db="EMBL/GenBank/DDBJ databases">
        <authorList>
            <person name="Babu N.S."/>
            <person name="Beckwith C.J."/>
            <person name="Beseler K.G."/>
            <person name="Brison A."/>
            <person name="Carone J.V."/>
            <person name="Caskin T.P."/>
            <person name="Diamond M."/>
            <person name="Durham M.E."/>
            <person name="Foxe J.M."/>
            <person name="Go M."/>
            <person name="Henderson B.A."/>
            <person name="Jones I.B."/>
            <person name="McGettigan J.A."/>
            <person name="Micheletti S.J."/>
            <person name="Nasrallah M.E."/>
            <person name="Ortiz D."/>
            <person name="Piller C.R."/>
            <person name="Privatt S.R."/>
            <person name="Schneider S.L."/>
            <person name="Sharp S."/>
            <person name="Smith T.C."/>
            <person name="Stanton J.D."/>
            <person name="Ullery H.E."/>
            <person name="Wilson R.J."/>
            <person name="Serrano M.G."/>
            <person name="Buck G."/>
            <person name="Lee V."/>
            <person name="Wang Y."/>
            <person name="Carvalho R."/>
            <person name="Voegtly L."/>
            <person name="Shi R."/>
            <person name="Duckworth R."/>
            <person name="Johnson A."/>
            <person name="Loviza R."/>
            <person name="Walstead R."/>
            <person name="Shah Z."/>
            <person name="Kiflezghi M."/>
            <person name="Wade K."/>
            <person name="Ball S.L."/>
            <person name="Bradley K.W."/>
            <person name="Asai D.J."/>
            <person name="Bowman C.A."/>
            <person name="Russell D.A."/>
            <person name="Pope W.H."/>
            <person name="Jacobs-Sera D."/>
            <person name="Hendrix R.W."/>
            <person name="Hatfull G.F."/>
        </authorList>
    </citation>
    <scope>NUCLEOTIDE SEQUENCE [LARGE SCALE GENOMIC DNA]</scope>
    <source>
        <strain evidence="1 2">DSM 27648</strain>
    </source>
</reference>
<accession>A0A0K1PSL7</accession>
<dbReference type="RefSeq" id="WP_146647458.1">
    <property type="nucleotide sequence ID" value="NZ_CP012333.1"/>
</dbReference>
<proteinExistence type="predicted"/>
<organism evidence="1 2">
    <name type="scientific">Labilithrix luteola</name>
    <dbReference type="NCBI Taxonomy" id="1391654"/>
    <lineage>
        <taxon>Bacteria</taxon>
        <taxon>Pseudomonadati</taxon>
        <taxon>Myxococcota</taxon>
        <taxon>Polyangia</taxon>
        <taxon>Polyangiales</taxon>
        <taxon>Labilitrichaceae</taxon>
        <taxon>Labilithrix</taxon>
    </lineage>
</organism>
<sequence>MNTMKTPDAEVTSAAFEPAVVKVNRKMSKRTCACGHTRNHPEVQQEPEYTLWGWIMLSMLGMTPSPERVVFRCIRCKQSLGVSRDPALLHKKQMPARDENAS</sequence>
<dbReference type="EMBL" id="CP012333">
    <property type="protein sequence ID" value="AKU96119.1"/>
    <property type="molecule type" value="Genomic_DNA"/>
</dbReference>
<dbReference type="AlphaFoldDB" id="A0A0K1PSL7"/>
<protein>
    <submittedName>
        <fullName evidence="1">Uncharacterized protein</fullName>
    </submittedName>
</protein>
<dbReference type="OrthoDB" id="5296449at2"/>
<dbReference type="KEGG" id="llu:AKJ09_02783"/>
<keyword evidence="2" id="KW-1185">Reference proteome</keyword>
<dbReference type="Proteomes" id="UP000064967">
    <property type="component" value="Chromosome"/>
</dbReference>
<evidence type="ECO:0000313" key="1">
    <source>
        <dbReference type="EMBL" id="AKU96119.1"/>
    </source>
</evidence>